<evidence type="ECO:0000256" key="1">
    <source>
        <dbReference type="SAM" id="Phobius"/>
    </source>
</evidence>
<keyword evidence="1" id="KW-0812">Transmembrane</keyword>
<dbReference type="EC" id="2.4.1.-" evidence="2"/>
<feature type="transmembrane region" description="Helical" evidence="1">
    <location>
        <begin position="12"/>
        <end position="30"/>
    </location>
</feature>
<dbReference type="GO" id="GO:0016757">
    <property type="term" value="F:glycosyltransferase activity"/>
    <property type="evidence" value="ECO:0007669"/>
    <property type="project" value="UniProtKB-KW"/>
</dbReference>
<dbReference type="Proteomes" id="UP001236795">
    <property type="component" value="Unassembled WGS sequence"/>
</dbReference>
<keyword evidence="2" id="KW-0808">Transferase</keyword>
<reference evidence="2 3" key="1">
    <citation type="submission" date="2023-07" db="EMBL/GenBank/DDBJ databases">
        <title>Genomic Encyclopedia of Type Strains, Phase IV (KMG-IV): sequencing the most valuable type-strain genomes for metagenomic binning, comparative biology and taxonomic classification.</title>
        <authorList>
            <person name="Goeker M."/>
        </authorList>
    </citation>
    <scope>NUCLEOTIDE SEQUENCE [LARGE SCALE GENOMIC DNA]</scope>
    <source>
        <strain evidence="2 3">DSM 40573</strain>
    </source>
</reference>
<feature type="transmembrane region" description="Helical" evidence="1">
    <location>
        <begin position="50"/>
        <end position="68"/>
    </location>
</feature>
<evidence type="ECO:0000313" key="3">
    <source>
        <dbReference type="Proteomes" id="UP001236795"/>
    </source>
</evidence>
<protein>
    <submittedName>
        <fullName evidence="2">Mannosyltransferase</fullName>
        <ecNumber evidence="2">2.4.1.-</ecNumber>
    </submittedName>
</protein>
<comment type="caution">
    <text evidence="2">The sequence shown here is derived from an EMBL/GenBank/DDBJ whole genome shotgun (WGS) entry which is preliminary data.</text>
</comment>
<accession>A0ABU0KD46</accession>
<name>A0ABU0KD46_9ACTN</name>
<keyword evidence="3" id="KW-1185">Reference proteome</keyword>
<evidence type="ECO:0000313" key="2">
    <source>
        <dbReference type="EMBL" id="MDQ0487307.1"/>
    </source>
</evidence>
<proteinExistence type="predicted"/>
<keyword evidence="2" id="KW-0328">Glycosyltransferase</keyword>
<organism evidence="2 3">
    <name type="scientific">Streptomyces thermodiastaticus</name>
    <dbReference type="NCBI Taxonomy" id="44061"/>
    <lineage>
        <taxon>Bacteria</taxon>
        <taxon>Bacillati</taxon>
        <taxon>Actinomycetota</taxon>
        <taxon>Actinomycetes</taxon>
        <taxon>Kitasatosporales</taxon>
        <taxon>Streptomycetaceae</taxon>
        <taxon>Streptomyces</taxon>
    </lineage>
</organism>
<dbReference type="EMBL" id="JAUSWC010000006">
    <property type="protein sequence ID" value="MDQ0487307.1"/>
    <property type="molecule type" value="Genomic_DNA"/>
</dbReference>
<keyword evidence="1" id="KW-0472">Membrane</keyword>
<dbReference type="RefSeq" id="WP_019525752.1">
    <property type="nucleotide sequence ID" value="NZ_JAUSWC010000006.1"/>
</dbReference>
<gene>
    <name evidence="2" type="ORF">QO019_002158</name>
</gene>
<keyword evidence="1" id="KW-1133">Transmembrane helix</keyword>
<sequence>MQKCAQEGRSYALVCALVAWATYVLVGVAARPTRGRWALYGGTMPLASLLHEFAVLALVAHGVTLFASRVPRPLLRAWAVTADTHRPLHA</sequence>